<reference evidence="3" key="1">
    <citation type="submission" date="2015-07" db="EMBL/GenBank/DDBJ databases">
        <title>The genome of Habropoda laboriosa.</title>
        <authorList>
            <person name="Pan H."/>
            <person name="Kapheim K."/>
        </authorList>
    </citation>
    <scope>NUCLEOTIDE SEQUENCE [LARGE SCALE GENOMIC DNA]</scope>
</reference>
<dbReference type="InterPro" id="IPR005312">
    <property type="entry name" value="DUF1759"/>
</dbReference>
<evidence type="ECO:0000313" key="2">
    <source>
        <dbReference type="EMBL" id="KOC58698.1"/>
    </source>
</evidence>
<evidence type="ECO:0000256" key="1">
    <source>
        <dbReference type="SAM" id="MobiDB-lite"/>
    </source>
</evidence>
<dbReference type="Proteomes" id="UP000053825">
    <property type="component" value="Unassembled WGS sequence"/>
</dbReference>
<protein>
    <submittedName>
        <fullName evidence="2">Uncharacterized protein</fullName>
    </submittedName>
</protein>
<dbReference type="PANTHER" id="PTHR22954">
    <property type="entry name" value="RETROVIRAL PROTEASE-RELATED"/>
    <property type="match status" value="1"/>
</dbReference>
<dbReference type="PANTHER" id="PTHR22954:SF3">
    <property type="entry name" value="PROTEIN CBG08539"/>
    <property type="match status" value="1"/>
</dbReference>
<dbReference type="AlphaFoldDB" id="A0A0L7QJ92"/>
<organism evidence="2 3">
    <name type="scientific">Habropoda laboriosa</name>
    <dbReference type="NCBI Taxonomy" id="597456"/>
    <lineage>
        <taxon>Eukaryota</taxon>
        <taxon>Metazoa</taxon>
        <taxon>Ecdysozoa</taxon>
        <taxon>Arthropoda</taxon>
        <taxon>Hexapoda</taxon>
        <taxon>Insecta</taxon>
        <taxon>Pterygota</taxon>
        <taxon>Neoptera</taxon>
        <taxon>Endopterygota</taxon>
        <taxon>Hymenoptera</taxon>
        <taxon>Apocrita</taxon>
        <taxon>Aculeata</taxon>
        <taxon>Apoidea</taxon>
        <taxon>Anthophila</taxon>
        <taxon>Apidae</taxon>
        <taxon>Habropoda</taxon>
    </lineage>
</organism>
<gene>
    <name evidence="2" type="ORF">WH47_09025</name>
</gene>
<sequence length="263" mass="30036">MAAPAQLRSLIKTRAIIKGNVTRLIGYFSESAEVDIDDIETRKTKLEESYQAFLKTQLEIEILAEETQLDSDQELERSRFEEHYFKCAKVINQRLRALSVNQTTSEPGTPSSHSGSTRNSNITINHGNTLLPKIEIRPFDGNPIDWYSFHDTFQSLVHNDVNIPAVQKFYLLKNSLRGSVATIIEPLTASEENYKVAWELLKQRCDRPRQIIQTHIRAILELPEISAEYTSIKGDRINACQCPKGAKRTRGNVELHLSIYHRT</sequence>
<evidence type="ECO:0000313" key="3">
    <source>
        <dbReference type="Proteomes" id="UP000053825"/>
    </source>
</evidence>
<name>A0A0L7QJ92_9HYME</name>
<dbReference type="STRING" id="597456.A0A0L7QJ92"/>
<proteinExistence type="predicted"/>
<dbReference type="EMBL" id="LHQN01027857">
    <property type="protein sequence ID" value="KOC58698.1"/>
    <property type="molecule type" value="Genomic_DNA"/>
</dbReference>
<accession>A0A0L7QJ92</accession>
<dbReference type="OrthoDB" id="7615865at2759"/>
<dbReference type="Pfam" id="PF03564">
    <property type="entry name" value="DUF1759"/>
    <property type="match status" value="1"/>
</dbReference>
<keyword evidence="3" id="KW-1185">Reference proteome</keyword>
<comment type="caution">
    <text evidence="2">The sequence shown here is derived from an EMBL/GenBank/DDBJ whole genome shotgun (WGS) entry which is preliminary data.</text>
</comment>
<feature type="region of interest" description="Disordered" evidence="1">
    <location>
        <begin position="102"/>
        <end position="122"/>
    </location>
</feature>